<dbReference type="Proteomes" id="UP000319817">
    <property type="component" value="Chromosome"/>
</dbReference>
<reference evidence="2 3" key="1">
    <citation type="submission" date="2019-02" db="EMBL/GenBank/DDBJ databases">
        <title>Deep-cultivation of Planctomycetes and their phenomic and genomic characterization uncovers novel biology.</title>
        <authorList>
            <person name="Wiegand S."/>
            <person name="Jogler M."/>
            <person name="Boedeker C."/>
            <person name="Pinto D."/>
            <person name="Vollmers J."/>
            <person name="Rivas-Marin E."/>
            <person name="Kohn T."/>
            <person name="Peeters S.H."/>
            <person name="Heuer A."/>
            <person name="Rast P."/>
            <person name="Oberbeckmann S."/>
            <person name="Bunk B."/>
            <person name="Jeske O."/>
            <person name="Meyerdierks A."/>
            <person name="Storesund J.E."/>
            <person name="Kallscheuer N."/>
            <person name="Luecker S."/>
            <person name="Lage O.M."/>
            <person name="Pohl T."/>
            <person name="Merkel B.J."/>
            <person name="Hornburger P."/>
            <person name="Mueller R.-W."/>
            <person name="Bruemmer F."/>
            <person name="Labrenz M."/>
            <person name="Spormann A.M."/>
            <person name="Op den Camp H."/>
            <person name="Overmann J."/>
            <person name="Amann R."/>
            <person name="Jetten M.S.M."/>
            <person name="Mascher T."/>
            <person name="Medema M.H."/>
            <person name="Devos D.P."/>
            <person name="Kaster A.-K."/>
            <person name="Ovreas L."/>
            <person name="Rohde M."/>
            <person name="Galperin M.Y."/>
            <person name="Jogler C."/>
        </authorList>
    </citation>
    <scope>NUCLEOTIDE SEQUENCE [LARGE SCALE GENOMIC DNA]</scope>
    <source>
        <strain evidence="2 3">K23_9</strain>
    </source>
</reference>
<dbReference type="AlphaFoldDB" id="A0A517P2I4"/>
<keyword evidence="3" id="KW-1185">Reference proteome</keyword>
<protein>
    <submittedName>
        <fullName evidence="2">Uncharacterized protein</fullName>
    </submittedName>
</protein>
<dbReference type="EMBL" id="CP036526">
    <property type="protein sequence ID" value="QDT13594.1"/>
    <property type="molecule type" value="Genomic_DNA"/>
</dbReference>
<dbReference type="Pfam" id="PF00404">
    <property type="entry name" value="Dockerin_1"/>
    <property type="match status" value="1"/>
</dbReference>
<dbReference type="RefSeq" id="WP_145421301.1">
    <property type="nucleotide sequence ID" value="NZ_CP036526.1"/>
</dbReference>
<dbReference type="GO" id="GO:0000272">
    <property type="term" value="P:polysaccharide catabolic process"/>
    <property type="evidence" value="ECO:0007669"/>
    <property type="project" value="InterPro"/>
</dbReference>
<evidence type="ECO:0000313" key="2">
    <source>
        <dbReference type="EMBL" id="QDT13594.1"/>
    </source>
</evidence>
<feature type="compositionally biased region" description="Basic and acidic residues" evidence="1">
    <location>
        <begin position="401"/>
        <end position="410"/>
    </location>
</feature>
<organism evidence="2 3">
    <name type="scientific">Stieleria marina</name>
    <dbReference type="NCBI Taxonomy" id="1930275"/>
    <lineage>
        <taxon>Bacteria</taxon>
        <taxon>Pseudomonadati</taxon>
        <taxon>Planctomycetota</taxon>
        <taxon>Planctomycetia</taxon>
        <taxon>Pirellulales</taxon>
        <taxon>Pirellulaceae</taxon>
        <taxon>Stieleria</taxon>
    </lineage>
</organism>
<dbReference type="InterPro" id="IPR002105">
    <property type="entry name" value="Dockerin_1_rpt"/>
</dbReference>
<dbReference type="OrthoDB" id="1047314at2"/>
<name>A0A517P2I4_9BACT</name>
<dbReference type="GO" id="GO:0004553">
    <property type="term" value="F:hydrolase activity, hydrolyzing O-glycosyl compounds"/>
    <property type="evidence" value="ECO:0007669"/>
    <property type="project" value="InterPro"/>
</dbReference>
<evidence type="ECO:0000313" key="3">
    <source>
        <dbReference type="Proteomes" id="UP000319817"/>
    </source>
</evidence>
<evidence type="ECO:0000256" key="1">
    <source>
        <dbReference type="SAM" id="MobiDB-lite"/>
    </source>
</evidence>
<accession>A0A517P2I4</accession>
<sequence>MHQALHRPIRLERLETRDLLAGPDSGFDSSLAVPLPFEQAIEGRDFAIATLQSNASHQGPLLYSFSTDPNTSIGILDDAPDDGIDFRFLNSNGDPLYGSAYSRNISFESFTEYVFADAGDYYLQIDNAADQTDVDGKVQLINHAGFPVAVDPIVTDGAIAPIFAVARDYAGNYSALDLPTNTLADVTFDSATLGLAAGLEINDIALPDQIDVDSAGSLHWAGDWIVLPSIQRDQNQLRRIQTGDQTIELIGGHPDQNPIDRYDVDGSGQVTPADALRVINHLAQYGDQELSLIVESAAYFVDVSGDDVATPLDILKVLGRLSEQTAFSASGESLQIEADNLEASPTASALSQLPRTVAVGGDRSPEFTEPDEPKFDDLSWKSRASDSAFAGSPNPSSTTRSRQDSIRDAESEGYIESIGTAAVDEVLRNDGFEPLGFQFRPNGIPPTQGPG</sequence>
<feature type="region of interest" description="Disordered" evidence="1">
    <location>
        <begin position="385"/>
        <end position="413"/>
    </location>
</feature>
<proteinExistence type="predicted"/>
<gene>
    <name evidence="2" type="ORF">K239x_56140</name>
</gene>